<evidence type="ECO:0000313" key="6">
    <source>
        <dbReference type="Proteomes" id="UP001501771"/>
    </source>
</evidence>
<dbReference type="Proteomes" id="UP001501771">
    <property type="component" value="Unassembled WGS sequence"/>
</dbReference>
<dbReference type="SUPFAM" id="SSF50447">
    <property type="entry name" value="Translation proteins"/>
    <property type="match status" value="1"/>
</dbReference>
<dbReference type="SUPFAM" id="SSF52540">
    <property type="entry name" value="P-loop containing nucleoside triphosphate hydrolases"/>
    <property type="match status" value="1"/>
</dbReference>
<evidence type="ECO:0000256" key="3">
    <source>
        <dbReference type="ARBA" id="ARBA00023134"/>
    </source>
</evidence>
<sequence>MHVVATAGHVDHGKSTLVRALTGSDPDRLAEERERGLSIELGYCWTDLPDVGDVAFVDVPGHQRFVSTALAGVGPVPVALFVVAADDPWMPQAAEHLAALDALGVGHGVLVVTRSDLADPAPALARAREELSRTTLRDVPALAVSGRTGAGLADLRAVLTEVLGRVPAPDPTADVRLWVDRRFTVHGTGTVVTGTLPAGTVRVGDTLSCDGVEVRVRGLESLGHPVDAVPGVARVALDLGGRAPEAITRGSVLVTPGAFEPVTVVDVGLTGGGSARLPERPVLHVGAALTTVRARPLADGFARLTLEHPLPLRIDDRAILRDPGSRAIWGVRVLDPAPPDLGRRGAARARAATLTAYDASTGAQLAARGLVRRSLLRRLGVRDEPLPEGAVEAGDWLVSPRSAAELRSRLRDAVERLATPLQPGVPEAALAHELGLPDVGLVTALVRPPLRVEAGRVLGDSPSSLPATLAPAVAALREDLAPAPFAAPAAGRLAELGLDPRAVAALHRSGHLLRVADGVVLLPGADEEAVQLLGTLPQPFTTSEARQALGTSRRVALPLLAHLDRTGRTLRLPDDRRQLRGR</sequence>
<dbReference type="Pfam" id="PF00009">
    <property type="entry name" value="GTP_EFTU"/>
    <property type="match status" value="1"/>
</dbReference>
<keyword evidence="3" id="KW-0342">GTP-binding</keyword>
<evidence type="ECO:0000256" key="1">
    <source>
        <dbReference type="ARBA" id="ARBA00022741"/>
    </source>
</evidence>
<comment type="caution">
    <text evidence="5">The sequence shown here is derived from an EMBL/GenBank/DDBJ whole genome shotgun (WGS) entry which is preliminary data.</text>
</comment>
<protein>
    <submittedName>
        <fullName evidence="5">Selenocysteine-specific translation elongation factor</fullName>
    </submittedName>
</protein>
<dbReference type="InterPro" id="IPR009000">
    <property type="entry name" value="Transl_B-barrel_sf"/>
</dbReference>
<dbReference type="InterPro" id="IPR057335">
    <property type="entry name" value="Beta-barrel_SelB"/>
</dbReference>
<reference evidence="5 6" key="1">
    <citation type="journal article" date="2019" name="Int. J. Syst. Evol. Microbiol.">
        <title>The Global Catalogue of Microorganisms (GCM) 10K type strain sequencing project: providing services to taxonomists for standard genome sequencing and annotation.</title>
        <authorList>
            <consortium name="The Broad Institute Genomics Platform"/>
            <consortium name="The Broad Institute Genome Sequencing Center for Infectious Disease"/>
            <person name="Wu L."/>
            <person name="Ma J."/>
        </authorList>
    </citation>
    <scope>NUCLEOTIDE SEQUENCE [LARGE SCALE GENOMIC DNA]</scope>
    <source>
        <strain evidence="5 6">JCM 16022</strain>
    </source>
</reference>
<dbReference type="CDD" id="cd04171">
    <property type="entry name" value="SelB"/>
    <property type="match status" value="1"/>
</dbReference>
<dbReference type="PROSITE" id="PS51722">
    <property type="entry name" value="G_TR_2"/>
    <property type="match status" value="1"/>
</dbReference>
<dbReference type="RefSeq" id="WP_344156865.1">
    <property type="nucleotide sequence ID" value="NZ_BAAAQR010000015.1"/>
</dbReference>
<dbReference type="PANTHER" id="PTHR42854">
    <property type="entry name" value="EUKARYOTIC TRANSLATION INITIATION FACTOR 2 SUBUNIT 3 FAMILY MEMBER"/>
    <property type="match status" value="1"/>
</dbReference>
<dbReference type="InterPro" id="IPR036388">
    <property type="entry name" value="WH-like_DNA-bd_sf"/>
</dbReference>
<dbReference type="PANTHER" id="PTHR42854:SF3">
    <property type="entry name" value="EUKARYOTIC TRANSLATION INITIATION FACTOR 2 SUBUNIT 3-RELATED"/>
    <property type="match status" value="1"/>
</dbReference>
<dbReference type="InterPro" id="IPR000795">
    <property type="entry name" value="T_Tr_GTP-bd_dom"/>
</dbReference>
<dbReference type="InterPro" id="IPR036390">
    <property type="entry name" value="WH_DNA-bd_sf"/>
</dbReference>
<accession>A0ABN3A5U4</accession>
<dbReference type="Gene3D" id="1.10.10.10">
    <property type="entry name" value="Winged helix-like DNA-binding domain superfamily/Winged helix DNA-binding domain"/>
    <property type="match status" value="1"/>
</dbReference>
<dbReference type="Pfam" id="PF09107">
    <property type="entry name" value="WHD_3rd_SelB"/>
    <property type="match status" value="1"/>
</dbReference>
<name>A0ABN3A5U4_9ACTN</name>
<keyword evidence="1" id="KW-0547">Nucleotide-binding</keyword>
<dbReference type="Gene3D" id="3.40.50.300">
    <property type="entry name" value="P-loop containing nucleotide triphosphate hydrolases"/>
    <property type="match status" value="1"/>
</dbReference>
<feature type="domain" description="Tr-type G" evidence="4">
    <location>
        <begin position="1"/>
        <end position="172"/>
    </location>
</feature>
<dbReference type="InterPro" id="IPR027417">
    <property type="entry name" value="P-loop_NTPase"/>
</dbReference>
<keyword evidence="2" id="KW-0648">Protein biosynthesis</keyword>
<keyword evidence="5" id="KW-0251">Elongation factor</keyword>
<evidence type="ECO:0000256" key="2">
    <source>
        <dbReference type="ARBA" id="ARBA00022917"/>
    </source>
</evidence>
<dbReference type="GO" id="GO:0003746">
    <property type="term" value="F:translation elongation factor activity"/>
    <property type="evidence" value="ECO:0007669"/>
    <property type="project" value="UniProtKB-KW"/>
</dbReference>
<organism evidence="5 6">
    <name type="scientific">Nocardioides koreensis</name>
    <dbReference type="NCBI Taxonomy" id="433651"/>
    <lineage>
        <taxon>Bacteria</taxon>
        <taxon>Bacillati</taxon>
        <taxon>Actinomycetota</taxon>
        <taxon>Actinomycetes</taxon>
        <taxon>Propionibacteriales</taxon>
        <taxon>Nocardioidaceae</taxon>
        <taxon>Nocardioides</taxon>
    </lineage>
</organism>
<dbReference type="EMBL" id="BAAAQR010000015">
    <property type="protein sequence ID" value="GAA2154559.1"/>
    <property type="molecule type" value="Genomic_DNA"/>
</dbReference>
<evidence type="ECO:0000259" key="4">
    <source>
        <dbReference type="PROSITE" id="PS51722"/>
    </source>
</evidence>
<evidence type="ECO:0000313" key="5">
    <source>
        <dbReference type="EMBL" id="GAA2154559.1"/>
    </source>
</evidence>
<dbReference type="InterPro" id="IPR015191">
    <property type="entry name" value="SelB_WHD4"/>
</dbReference>
<dbReference type="InterPro" id="IPR050543">
    <property type="entry name" value="eIF2G"/>
</dbReference>
<dbReference type="SUPFAM" id="SSF46785">
    <property type="entry name" value="Winged helix' DNA-binding domain"/>
    <property type="match status" value="1"/>
</dbReference>
<keyword evidence="6" id="KW-1185">Reference proteome</keyword>
<dbReference type="Gene3D" id="2.40.30.10">
    <property type="entry name" value="Translation factors"/>
    <property type="match status" value="1"/>
</dbReference>
<dbReference type="Pfam" id="PF25461">
    <property type="entry name" value="Beta-barrel_SelB"/>
    <property type="match status" value="1"/>
</dbReference>
<gene>
    <name evidence="5" type="primary">selB</name>
    <name evidence="5" type="ORF">GCM10009844_40570</name>
</gene>
<proteinExistence type="predicted"/>